<sequence>MIVLLKLPNFRLHLCPAKGKREAKDEEDEGRFGAILVNYRQIEEIPSVLSAGRLQMRHEKSRAPTYRTAAELSGVQFQTESGAQFENAIGPNHV</sequence>
<keyword evidence="2" id="KW-1185">Reference proteome</keyword>
<evidence type="ECO:0000313" key="1">
    <source>
        <dbReference type="EMBL" id="MPC30815.1"/>
    </source>
</evidence>
<dbReference type="AlphaFoldDB" id="A0A5B7EBS2"/>
<comment type="caution">
    <text evidence="1">The sequence shown here is derived from an EMBL/GenBank/DDBJ whole genome shotgun (WGS) entry which is preliminary data.</text>
</comment>
<protein>
    <submittedName>
        <fullName evidence="1">Uncharacterized protein</fullName>
    </submittedName>
</protein>
<dbReference type="Proteomes" id="UP000324222">
    <property type="component" value="Unassembled WGS sequence"/>
</dbReference>
<dbReference type="EMBL" id="VSRR010002324">
    <property type="protein sequence ID" value="MPC30815.1"/>
    <property type="molecule type" value="Genomic_DNA"/>
</dbReference>
<accession>A0A5B7EBS2</accession>
<proteinExistence type="predicted"/>
<evidence type="ECO:0000313" key="2">
    <source>
        <dbReference type="Proteomes" id="UP000324222"/>
    </source>
</evidence>
<reference evidence="1 2" key="1">
    <citation type="submission" date="2019-05" db="EMBL/GenBank/DDBJ databases">
        <title>Another draft genome of Portunus trituberculatus and its Hox gene families provides insights of decapod evolution.</title>
        <authorList>
            <person name="Jeong J.-H."/>
            <person name="Song I."/>
            <person name="Kim S."/>
            <person name="Choi T."/>
            <person name="Kim D."/>
            <person name="Ryu S."/>
            <person name="Kim W."/>
        </authorList>
    </citation>
    <scope>NUCLEOTIDE SEQUENCE [LARGE SCALE GENOMIC DNA]</scope>
    <source>
        <tissue evidence="1">Muscle</tissue>
    </source>
</reference>
<name>A0A5B7EBS2_PORTR</name>
<gene>
    <name evidence="1" type="ORF">E2C01_024084</name>
</gene>
<organism evidence="1 2">
    <name type="scientific">Portunus trituberculatus</name>
    <name type="common">Swimming crab</name>
    <name type="synonym">Neptunus trituberculatus</name>
    <dbReference type="NCBI Taxonomy" id="210409"/>
    <lineage>
        <taxon>Eukaryota</taxon>
        <taxon>Metazoa</taxon>
        <taxon>Ecdysozoa</taxon>
        <taxon>Arthropoda</taxon>
        <taxon>Crustacea</taxon>
        <taxon>Multicrustacea</taxon>
        <taxon>Malacostraca</taxon>
        <taxon>Eumalacostraca</taxon>
        <taxon>Eucarida</taxon>
        <taxon>Decapoda</taxon>
        <taxon>Pleocyemata</taxon>
        <taxon>Brachyura</taxon>
        <taxon>Eubrachyura</taxon>
        <taxon>Portunoidea</taxon>
        <taxon>Portunidae</taxon>
        <taxon>Portuninae</taxon>
        <taxon>Portunus</taxon>
    </lineage>
</organism>